<dbReference type="PANTHER" id="PTHR12128:SF66">
    <property type="entry name" value="4-HYDROXY-2-OXOGLUTARATE ALDOLASE, MITOCHONDRIAL"/>
    <property type="match status" value="1"/>
</dbReference>
<dbReference type="GO" id="GO:0005829">
    <property type="term" value="C:cytosol"/>
    <property type="evidence" value="ECO:0007669"/>
    <property type="project" value="TreeGrafter"/>
</dbReference>
<keyword evidence="8 12" id="KW-0457">Lysine biosynthesis</keyword>
<evidence type="ECO:0000256" key="12">
    <source>
        <dbReference type="HAMAP-Rule" id="MF_00418"/>
    </source>
</evidence>
<dbReference type="Proteomes" id="UP000680805">
    <property type="component" value="Chromosome"/>
</dbReference>
<comment type="catalytic activity">
    <reaction evidence="11 12">
        <text>L-aspartate 4-semialdehyde + pyruvate = (2S,4S)-4-hydroxy-2,3,4,5-tetrahydrodipicolinate + H2O + H(+)</text>
        <dbReference type="Rhea" id="RHEA:34171"/>
        <dbReference type="ChEBI" id="CHEBI:15361"/>
        <dbReference type="ChEBI" id="CHEBI:15377"/>
        <dbReference type="ChEBI" id="CHEBI:15378"/>
        <dbReference type="ChEBI" id="CHEBI:67139"/>
        <dbReference type="ChEBI" id="CHEBI:537519"/>
        <dbReference type="EC" id="4.3.3.7"/>
    </reaction>
</comment>
<comment type="subunit">
    <text evidence="12">Homotetramer; dimer of dimers.</text>
</comment>
<evidence type="ECO:0000256" key="10">
    <source>
        <dbReference type="ARBA" id="ARBA00023270"/>
    </source>
</evidence>
<dbReference type="InterPro" id="IPR013785">
    <property type="entry name" value="Aldolase_TIM"/>
</dbReference>
<dbReference type="EC" id="4.3.3.7" evidence="4 12"/>
<dbReference type="Gene3D" id="3.20.20.70">
    <property type="entry name" value="Aldolase class I"/>
    <property type="match status" value="1"/>
</dbReference>
<evidence type="ECO:0000256" key="4">
    <source>
        <dbReference type="ARBA" id="ARBA00012086"/>
    </source>
</evidence>
<dbReference type="NCBIfam" id="TIGR00674">
    <property type="entry name" value="dapA"/>
    <property type="match status" value="1"/>
</dbReference>
<comment type="pathway">
    <text evidence="2 12">Amino-acid biosynthesis; L-lysine biosynthesis via DAP pathway; (S)-tetrahydrodipicolinate from L-aspartate: step 3/4.</text>
</comment>
<evidence type="ECO:0000256" key="1">
    <source>
        <dbReference type="ARBA" id="ARBA00003294"/>
    </source>
</evidence>
<keyword evidence="9 12" id="KW-0456">Lyase</keyword>
<feature type="binding site" evidence="12 14">
    <location>
        <position position="212"/>
    </location>
    <ligand>
        <name>pyruvate</name>
        <dbReference type="ChEBI" id="CHEBI:15361"/>
    </ligand>
</feature>
<dbReference type="SMART" id="SM01130">
    <property type="entry name" value="DHDPS"/>
    <property type="match status" value="1"/>
</dbReference>
<feature type="site" description="Part of a proton relay during catalysis" evidence="12">
    <location>
        <position position="53"/>
    </location>
</feature>
<dbReference type="PIRSF" id="PIRSF001365">
    <property type="entry name" value="DHDPS"/>
    <property type="match status" value="1"/>
</dbReference>
<comment type="caution">
    <text evidence="12">Lacks conserved residue(s) required for the propagation of feature annotation.</text>
</comment>
<accession>A0A975NRQ6</accession>
<evidence type="ECO:0000313" key="15">
    <source>
        <dbReference type="EMBL" id="QWG19461.1"/>
    </source>
</evidence>
<dbReference type="PANTHER" id="PTHR12128">
    <property type="entry name" value="DIHYDRODIPICOLINATE SYNTHASE"/>
    <property type="match status" value="1"/>
</dbReference>
<dbReference type="GO" id="GO:0019877">
    <property type="term" value="P:diaminopimelate biosynthetic process"/>
    <property type="evidence" value="ECO:0007669"/>
    <property type="project" value="UniProtKB-UniRule"/>
</dbReference>
<keyword evidence="10 12" id="KW-0704">Schiff base</keyword>
<reference evidence="15" key="1">
    <citation type="submission" date="2021-06" db="EMBL/GenBank/DDBJ databases">
        <title>Bradyrhizobium sp. S2-11-2 Genome sequencing.</title>
        <authorList>
            <person name="Jin L."/>
        </authorList>
    </citation>
    <scope>NUCLEOTIDE SEQUENCE</scope>
    <source>
        <strain evidence="15">S2-11-2</strain>
    </source>
</reference>
<keyword evidence="7 12" id="KW-0220">Diaminopimelate biosynthesis</keyword>
<dbReference type="RefSeq" id="WP_215614984.1">
    <property type="nucleotide sequence ID" value="NZ_CP076135.1"/>
</dbReference>
<evidence type="ECO:0000313" key="16">
    <source>
        <dbReference type="Proteomes" id="UP000680805"/>
    </source>
</evidence>
<protein>
    <recommendedName>
        <fullName evidence="4 12">4-hydroxy-tetrahydrodipicolinate synthase</fullName>
        <shortName evidence="12">HTPA synthase</shortName>
        <ecNumber evidence="4 12">4.3.3.7</ecNumber>
    </recommendedName>
</protein>
<dbReference type="AlphaFoldDB" id="A0A975NRQ6"/>
<comment type="function">
    <text evidence="1 12">Catalyzes the condensation of (S)-aspartate-beta-semialdehyde [(S)-ASA] and pyruvate to 4-hydroxy-tetrahydrodipicolinate (HTPA).</text>
</comment>
<evidence type="ECO:0000256" key="11">
    <source>
        <dbReference type="ARBA" id="ARBA00047836"/>
    </source>
</evidence>
<sequence>MTLLPNPATWLAGYIPDLPTPFDEAGALDLTAFAVLCERQIKAGVTAIVVGETAGEASTLTPAEHEAIVRAAVGIARGRVRVIAGAGSNSTSQAIELTRRAEAAGADAVLSVVPYYNKPMQSGIFAHFQAIADAATLPIILHDVPARTIRELSDDTLTQLARSKQFIGLRDATGDITRPMRLRSLLPHGFRLLSGDDATALAFIANGGDGCISTISNVAPELCLAVFSSCRQGRLQSARYLHNRLAALTSALSKESPAALKYALCLLGFMSPATRLPIVELADPAKAEVASAIAGIGDEDLGCPIESWRGPRLHADSPARL</sequence>
<dbReference type="EMBL" id="CP076135">
    <property type="protein sequence ID" value="QWG19461.1"/>
    <property type="molecule type" value="Genomic_DNA"/>
</dbReference>
<comment type="similarity">
    <text evidence="3 12 13">Belongs to the DapA family.</text>
</comment>
<dbReference type="CDD" id="cd00950">
    <property type="entry name" value="DHDPS"/>
    <property type="match status" value="1"/>
</dbReference>
<evidence type="ECO:0000256" key="2">
    <source>
        <dbReference type="ARBA" id="ARBA00005120"/>
    </source>
</evidence>
<keyword evidence="5 12" id="KW-0963">Cytoplasm</keyword>
<organism evidence="15 16">
    <name type="scientific">Bradyrhizobium sediminis</name>
    <dbReference type="NCBI Taxonomy" id="2840469"/>
    <lineage>
        <taxon>Bacteria</taxon>
        <taxon>Pseudomonadati</taxon>
        <taxon>Pseudomonadota</taxon>
        <taxon>Alphaproteobacteria</taxon>
        <taxon>Hyphomicrobiales</taxon>
        <taxon>Nitrobacteraceae</taxon>
        <taxon>Bradyrhizobium</taxon>
    </lineage>
</organism>
<dbReference type="Pfam" id="PF00701">
    <property type="entry name" value="DHDPS"/>
    <property type="match status" value="1"/>
</dbReference>
<evidence type="ECO:0000256" key="8">
    <source>
        <dbReference type="ARBA" id="ARBA00023154"/>
    </source>
</evidence>
<evidence type="ECO:0000256" key="13">
    <source>
        <dbReference type="PIRNR" id="PIRNR001365"/>
    </source>
</evidence>
<dbReference type="InterPro" id="IPR002220">
    <property type="entry name" value="DapA-like"/>
</dbReference>
<dbReference type="GO" id="GO:0009089">
    <property type="term" value="P:lysine biosynthetic process via diaminopimelate"/>
    <property type="evidence" value="ECO:0007669"/>
    <property type="project" value="UniProtKB-UniRule"/>
</dbReference>
<dbReference type="KEGG" id="bsei:KMZ68_06340"/>
<dbReference type="InterPro" id="IPR005263">
    <property type="entry name" value="DapA"/>
</dbReference>
<proteinExistence type="inferred from homology"/>
<evidence type="ECO:0000256" key="3">
    <source>
        <dbReference type="ARBA" id="ARBA00007592"/>
    </source>
</evidence>
<evidence type="ECO:0000256" key="9">
    <source>
        <dbReference type="ARBA" id="ARBA00023239"/>
    </source>
</evidence>
<evidence type="ECO:0000256" key="14">
    <source>
        <dbReference type="PIRSR" id="PIRSR001365-2"/>
    </source>
</evidence>
<dbReference type="GO" id="GO:0008840">
    <property type="term" value="F:4-hydroxy-tetrahydrodipicolinate synthase activity"/>
    <property type="evidence" value="ECO:0007669"/>
    <property type="project" value="UniProtKB-UniRule"/>
</dbReference>
<evidence type="ECO:0000256" key="5">
    <source>
        <dbReference type="ARBA" id="ARBA00022490"/>
    </source>
</evidence>
<keyword evidence="6 12" id="KW-0028">Amino-acid biosynthesis</keyword>
<comment type="subcellular location">
    <subcellularLocation>
        <location evidence="12">Cytoplasm</location>
    </subcellularLocation>
</comment>
<evidence type="ECO:0000256" key="7">
    <source>
        <dbReference type="ARBA" id="ARBA00022915"/>
    </source>
</evidence>
<dbReference type="PRINTS" id="PR00146">
    <property type="entry name" value="DHPICSNTHASE"/>
</dbReference>
<feature type="site" description="Part of a proton relay during catalysis" evidence="12">
    <location>
        <position position="116"/>
    </location>
</feature>
<name>A0A975NRQ6_9BRAD</name>
<comment type="caution">
    <text evidence="12">Was originally thought to be a dihydrodipicolinate synthase (DHDPS), catalyzing the condensation of (S)-aspartate-beta-semialdehyde [(S)-ASA] and pyruvate to dihydrodipicolinate (DHDP). However, it was shown in E.coli that the product of the enzymatic reaction is not dihydrodipicolinate but in fact (4S)-4-hydroxy-2,3,4,5-tetrahydro-(2S)-dipicolinic acid (HTPA), and that the consecutive dehydration reaction leading to DHDP is not spontaneous but catalyzed by DapB.</text>
</comment>
<evidence type="ECO:0000256" key="6">
    <source>
        <dbReference type="ARBA" id="ARBA00022605"/>
    </source>
</evidence>
<gene>
    <name evidence="12 15" type="primary">dapA</name>
    <name evidence="15" type="ORF">KMZ68_06340</name>
</gene>
<dbReference type="HAMAP" id="MF_00418">
    <property type="entry name" value="DapA"/>
    <property type="match status" value="1"/>
</dbReference>
<dbReference type="SUPFAM" id="SSF51569">
    <property type="entry name" value="Aldolase"/>
    <property type="match status" value="1"/>
</dbReference>